<proteinExistence type="predicted"/>
<dbReference type="InterPro" id="IPR014848">
    <property type="entry name" value="Rgp1"/>
</dbReference>
<dbReference type="Pfam" id="PF08737">
    <property type="entry name" value="Rgp1"/>
    <property type="match status" value="2"/>
</dbReference>
<evidence type="ECO:0000313" key="1">
    <source>
        <dbReference type="EMBL" id="CAH0395873.1"/>
    </source>
</evidence>
<sequence length="382" mass="42665">MIEVSAKLIGGPIFMPGETVGCSVTFTNPPVSTDKKSHCNSEVLEVLAWASAQIHCLCSTNDKISVPRIKETSPGATSVINSDTSFMPCQGDKGQVVFSTTPRILFCDLSLSPGESKSYLYSEVLPSESPPSHNGQLTRYSYKITIGTQRVNQPIKSLRIPFRVLVIQGYLDISGCEDSIDLSPSNPFLEKKETEQELGPALQMVQNITARRTPNCYNVTNPRGQVARFCLYKQCYKLGEDIIGSFDFSNSVVPCVQFTVTLQCEETLSDEYKSFARQDKAISGFSNCHQVCLYMKYCTLNLPIPRHVTPMFSTQLVAVNWRLHFEFVICSKDRDDMLLKDGTWQGPKSLDIETMVWDLPIQVYPAAPTPDIHAQNKHTMVF</sequence>
<dbReference type="KEGG" id="btab:109037672"/>
<dbReference type="AlphaFoldDB" id="A0A9P0AQC7"/>
<dbReference type="EMBL" id="OU963870">
    <property type="protein sequence ID" value="CAH0395873.1"/>
    <property type="molecule type" value="Genomic_DNA"/>
</dbReference>
<dbReference type="Proteomes" id="UP001152759">
    <property type="component" value="Chromosome 9"/>
</dbReference>
<dbReference type="PANTHER" id="PTHR12507">
    <property type="entry name" value="REDUCED GROWTH PHENOTYPE 1 RGP1, YEAST -RELATED"/>
    <property type="match status" value="1"/>
</dbReference>
<reference evidence="1" key="1">
    <citation type="submission" date="2021-12" db="EMBL/GenBank/DDBJ databases">
        <authorList>
            <person name="King R."/>
        </authorList>
    </citation>
    <scope>NUCLEOTIDE SEQUENCE</scope>
</reference>
<evidence type="ECO:0000313" key="2">
    <source>
        <dbReference type="Proteomes" id="UP001152759"/>
    </source>
</evidence>
<name>A0A9P0AQC7_BEMTA</name>
<keyword evidence="2" id="KW-1185">Reference proteome</keyword>
<gene>
    <name evidence="1" type="ORF">BEMITA_LOCUS14006</name>
</gene>
<protein>
    <submittedName>
        <fullName evidence="1">Uncharacterized protein</fullName>
    </submittedName>
</protein>
<accession>A0A9P0AQC7</accession>
<organism evidence="1 2">
    <name type="scientific">Bemisia tabaci</name>
    <name type="common">Sweetpotato whitefly</name>
    <name type="synonym">Aleurodes tabaci</name>
    <dbReference type="NCBI Taxonomy" id="7038"/>
    <lineage>
        <taxon>Eukaryota</taxon>
        <taxon>Metazoa</taxon>
        <taxon>Ecdysozoa</taxon>
        <taxon>Arthropoda</taxon>
        <taxon>Hexapoda</taxon>
        <taxon>Insecta</taxon>
        <taxon>Pterygota</taxon>
        <taxon>Neoptera</taxon>
        <taxon>Paraneoptera</taxon>
        <taxon>Hemiptera</taxon>
        <taxon>Sternorrhyncha</taxon>
        <taxon>Aleyrodoidea</taxon>
        <taxon>Aleyrodidae</taxon>
        <taxon>Aleyrodinae</taxon>
        <taxon>Bemisia</taxon>
    </lineage>
</organism>